<dbReference type="GO" id="GO:0047974">
    <property type="term" value="F:guanosine deaminase activity"/>
    <property type="evidence" value="ECO:0007669"/>
    <property type="project" value="TreeGrafter"/>
</dbReference>
<keyword evidence="7" id="KW-1185">Reference proteome</keyword>
<keyword evidence="2" id="KW-0479">Metal-binding</keyword>
<comment type="similarity">
    <text evidence="1">Belongs to the cytidine and deoxycytidylate deaminase family.</text>
</comment>
<proteinExistence type="inferred from homology"/>
<dbReference type="GO" id="GO:0008270">
    <property type="term" value="F:zinc ion binding"/>
    <property type="evidence" value="ECO:0007669"/>
    <property type="project" value="InterPro"/>
</dbReference>
<organism evidence="6 7">
    <name type="scientific">Cynara cardunculus var. scolymus</name>
    <name type="common">Globe artichoke</name>
    <name type="synonym">Cynara scolymus</name>
    <dbReference type="NCBI Taxonomy" id="59895"/>
    <lineage>
        <taxon>Eukaryota</taxon>
        <taxon>Viridiplantae</taxon>
        <taxon>Streptophyta</taxon>
        <taxon>Embryophyta</taxon>
        <taxon>Tracheophyta</taxon>
        <taxon>Spermatophyta</taxon>
        <taxon>Magnoliopsida</taxon>
        <taxon>eudicotyledons</taxon>
        <taxon>Gunneridae</taxon>
        <taxon>Pentapetalae</taxon>
        <taxon>asterids</taxon>
        <taxon>campanulids</taxon>
        <taxon>Asterales</taxon>
        <taxon>Asteraceae</taxon>
        <taxon>Carduoideae</taxon>
        <taxon>Cardueae</taxon>
        <taxon>Carduinae</taxon>
        <taxon>Cynara</taxon>
    </lineage>
</organism>
<evidence type="ECO:0000313" key="6">
    <source>
        <dbReference type="EMBL" id="KVI08494.1"/>
    </source>
</evidence>
<dbReference type="EMBL" id="LEKV01001112">
    <property type="protein sequence ID" value="KVI08494.1"/>
    <property type="molecule type" value="Genomic_DNA"/>
</dbReference>
<sequence length="402" mass="44091">YIRELHASSLRRDEHEIQNPKILVIVDRLSSPSLHVSLSLSLSLVIFPPFIPLNQTPTHMENAKVVEAKDGTIAVASAFSGHQEVVQDRDHKFLTRAVEEAYKGVECGDGGPFGAVVVHKDEVVASCHNMVLKHTDPTAHAEVTAIREACKKLNKIELSDCEIYASCEPCPMCFGAIHLSRIKRLIYGAKAEAAIAIGFDDFIADALRGTGFYQKAHLEIKQADGNGAMIAEQVFEKTKAKFAIDHKFLTRAVEEAYKGVECGDGRPFGALVVHKDEVVVSCHNMVLNYTDPTAHAEITAIREACKKLNRIELSDCEMYSSCEPCPMCFGAIQISRIKRLVYGAKAEASIASGIPIGDFISDALKGTGFHEKANFEIKQADGNGAMIAEQVFERTKAMFPKR</sequence>
<accession>A0A103YG48</accession>
<feature type="domain" description="CMP/dCMP-type deaminase" evidence="5">
    <location>
        <begin position="88"/>
        <end position="202"/>
    </location>
</feature>
<dbReference type="GO" id="GO:0006152">
    <property type="term" value="P:purine nucleoside catabolic process"/>
    <property type="evidence" value="ECO:0007669"/>
    <property type="project" value="TreeGrafter"/>
</dbReference>
<dbReference type="PROSITE" id="PS00903">
    <property type="entry name" value="CYT_DCMP_DEAMINASES_1"/>
    <property type="match status" value="2"/>
</dbReference>
<protein>
    <submittedName>
        <fullName evidence="6">APOBEC/CMP deaminase, zinc-binding</fullName>
    </submittedName>
</protein>
<name>A0A103YG48_CYNCS</name>
<dbReference type="SUPFAM" id="SSF53927">
    <property type="entry name" value="Cytidine deaminase-like"/>
    <property type="match status" value="2"/>
</dbReference>
<keyword evidence="4" id="KW-0862">Zinc</keyword>
<gene>
    <name evidence="6" type="ORF">Ccrd_013133</name>
</gene>
<dbReference type="STRING" id="59895.A0A103YG48"/>
<evidence type="ECO:0000256" key="3">
    <source>
        <dbReference type="ARBA" id="ARBA00022801"/>
    </source>
</evidence>
<evidence type="ECO:0000256" key="1">
    <source>
        <dbReference type="ARBA" id="ARBA00006576"/>
    </source>
</evidence>
<dbReference type="InterPro" id="IPR016193">
    <property type="entry name" value="Cytidine_deaminase-like"/>
</dbReference>
<evidence type="ECO:0000256" key="2">
    <source>
        <dbReference type="ARBA" id="ARBA00022723"/>
    </source>
</evidence>
<comment type="caution">
    <text evidence="6">The sequence shown here is derived from an EMBL/GenBank/DDBJ whole genome shotgun (WGS) entry which is preliminary data.</text>
</comment>
<dbReference type="InterPro" id="IPR002125">
    <property type="entry name" value="CMP_dCMP_dom"/>
</dbReference>
<keyword evidence="3" id="KW-0378">Hydrolase</keyword>
<dbReference type="FunFam" id="3.40.140.10:FF:000011">
    <property type="entry name" value="tRNA-specific adenosine deaminase"/>
    <property type="match status" value="2"/>
</dbReference>
<dbReference type="OMA" id="CLWARIS"/>
<dbReference type="Pfam" id="PF00383">
    <property type="entry name" value="dCMP_cyt_deam_1"/>
    <property type="match status" value="2"/>
</dbReference>
<dbReference type="Gramene" id="KVI08494">
    <property type="protein sequence ID" value="KVI08494"/>
    <property type="gene ID" value="Ccrd_013133"/>
</dbReference>
<evidence type="ECO:0000256" key="4">
    <source>
        <dbReference type="ARBA" id="ARBA00022833"/>
    </source>
</evidence>
<dbReference type="PROSITE" id="PS51747">
    <property type="entry name" value="CYT_DCMP_DEAMINASES_2"/>
    <property type="match status" value="2"/>
</dbReference>
<dbReference type="Gene3D" id="3.40.140.10">
    <property type="entry name" value="Cytidine Deaminase, domain 2"/>
    <property type="match status" value="2"/>
</dbReference>
<evidence type="ECO:0000259" key="5">
    <source>
        <dbReference type="PROSITE" id="PS51747"/>
    </source>
</evidence>
<dbReference type="InterPro" id="IPR016192">
    <property type="entry name" value="APOBEC/CMP_deaminase_Zn-bd"/>
</dbReference>
<dbReference type="Proteomes" id="UP000243975">
    <property type="component" value="Unassembled WGS sequence"/>
</dbReference>
<feature type="domain" description="CMP/dCMP-type deaminase" evidence="5">
    <location>
        <begin position="243"/>
        <end position="353"/>
    </location>
</feature>
<reference evidence="6 7" key="1">
    <citation type="journal article" date="2016" name="Sci. Rep.">
        <title>The genome sequence of the outbreeding globe artichoke constructed de novo incorporating a phase-aware low-pass sequencing strategy of F1 progeny.</title>
        <authorList>
            <person name="Scaglione D."/>
            <person name="Reyes-Chin-Wo S."/>
            <person name="Acquadro A."/>
            <person name="Froenicke L."/>
            <person name="Portis E."/>
            <person name="Beitel C."/>
            <person name="Tirone M."/>
            <person name="Mauro R."/>
            <person name="Lo Monaco A."/>
            <person name="Mauromicale G."/>
            <person name="Faccioli P."/>
            <person name="Cattivelli L."/>
            <person name="Rieseberg L."/>
            <person name="Michelmore R."/>
            <person name="Lanteri S."/>
        </authorList>
    </citation>
    <scope>NUCLEOTIDE SEQUENCE [LARGE SCALE GENOMIC DNA]</scope>
    <source>
        <strain evidence="6">2C</strain>
    </source>
</reference>
<dbReference type="AlphaFoldDB" id="A0A103YG48"/>
<dbReference type="CDD" id="cd01285">
    <property type="entry name" value="nucleoside_deaminase"/>
    <property type="match status" value="2"/>
</dbReference>
<evidence type="ECO:0000313" key="7">
    <source>
        <dbReference type="Proteomes" id="UP000243975"/>
    </source>
</evidence>
<dbReference type="PANTHER" id="PTHR11079:SF161">
    <property type="entry name" value="CMP_DCMP-TYPE DEAMINASE DOMAIN-CONTAINING PROTEIN"/>
    <property type="match status" value="1"/>
</dbReference>
<feature type="non-terminal residue" evidence="6">
    <location>
        <position position="402"/>
    </location>
</feature>
<dbReference type="PANTHER" id="PTHR11079">
    <property type="entry name" value="CYTOSINE DEAMINASE FAMILY MEMBER"/>
    <property type="match status" value="1"/>
</dbReference>